<dbReference type="STRING" id="121845.A0A1S3CTA8"/>
<dbReference type="GO" id="GO:0042147">
    <property type="term" value="P:retrograde transport, endosome to Golgi"/>
    <property type="evidence" value="ECO:0007669"/>
    <property type="project" value="TreeGrafter"/>
</dbReference>
<dbReference type="FunFam" id="1.20.1280.290:FF:000005">
    <property type="entry name" value="PQ-loop repeat-containing protein 1"/>
    <property type="match status" value="1"/>
</dbReference>
<evidence type="ECO:0000256" key="6">
    <source>
        <dbReference type="SAM" id="Phobius"/>
    </source>
</evidence>
<dbReference type="PANTHER" id="PTHR14856:SF9">
    <property type="entry name" value="PQ-LOOP REPEAT-CONTAINING PROTEIN 1"/>
    <property type="match status" value="1"/>
</dbReference>
<name>A0A1S3CTA8_DIACI</name>
<evidence type="ECO:0000313" key="8">
    <source>
        <dbReference type="RefSeq" id="XP_008467349.1"/>
    </source>
</evidence>
<dbReference type="GO" id="GO:0016020">
    <property type="term" value="C:membrane"/>
    <property type="evidence" value="ECO:0007669"/>
    <property type="project" value="UniProtKB-SubCell"/>
</dbReference>
<comment type="subcellular location">
    <subcellularLocation>
        <location evidence="1">Membrane</location>
        <topology evidence="1">Multi-pass membrane protein</topology>
    </subcellularLocation>
</comment>
<feature type="region of interest" description="Disordered" evidence="5">
    <location>
        <begin position="111"/>
        <end position="142"/>
    </location>
</feature>
<gene>
    <name evidence="8" type="primary">LOC103504827</name>
</gene>
<evidence type="ECO:0000256" key="1">
    <source>
        <dbReference type="ARBA" id="ARBA00004141"/>
    </source>
</evidence>
<feature type="transmembrane region" description="Helical" evidence="6">
    <location>
        <begin position="332"/>
        <end position="354"/>
    </location>
</feature>
<dbReference type="RefSeq" id="XP_008467349.1">
    <property type="nucleotide sequence ID" value="XM_008469127.2"/>
</dbReference>
<protein>
    <submittedName>
        <fullName evidence="8">Uncharacterized protein LOC103504827</fullName>
    </submittedName>
</protein>
<dbReference type="PaxDb" id="121845-A0A1S3CTA8"/>
<evidence type="ECO:0000256" key="5">
    <source>
        <dbReference type="SAM" id="MobiDB-lite"/>
    </source>
</evidence>
<dbReference type="PANTHER" id="PTHR14856">
    <property type="entry name" value="PQ-LOOP REPEAT-CONTAINING PROTEIN 1-LIKE PROTEIN"/>
    <property type="match status" value="1"/>
</dbReference>
<dbReference type="Pfam" id="PF04193">
    <property type="entry name" value="PQ-loop"/>
    <property type="match status" value="1"/>
</dbReference>
<accession>A0A1S3CTA8</accession>
<feature type="transmembrane region" description="Helical" evidence="6">
    <location>
        <begin position="306"/>
        <end position="326"/>
    </location>
</feature>
<evidence type="ECO:0000256" key="2">
    <source>
        <dbReference type="ARBA" id="ARBA00022692"/>
    </source>
</evidence>
<dbReference type="GO" id="GO:0005829">
    <property type="term" value="C:cytosol"/>
    <property type="evidence" value="ECO:0007669"/>
    <property type="project" value="GOC"/>
</dbReference>
<proteinExistence type="predicted"/>
<keyword evidence="3 6" id="KW-1133">Transmembrane helix</keyword>
<dbReference type="Gene3D" id="1.20.1280.290">
    <property type="match status" value="1"/>
</dbReference>
<feature type="compositionally biased region" description="Low complexity" evidence="5">
    <location>
        <begin position="125"/>
        <end position="139"/>
    </location>
</feature>
<dbReference type="InterPro" id="IPR006603">
    <property type="entry name" value="PQ-loop_rpt"/>
</dbReference>
<keyword evidence="2 6" id="KW-0812">Transmembrane</keyword>
<evidence type="ECO:0000256" key="3">
    <source>
        <dbReference type="ARBA" id="ARBA00022989"/>
    </source>
</evidence>
<dbReference type="GO" id="GO:0005768">
    <property type="term" value="C:endosome"/>
    <property type="evidence" value="ECO:0007669"/>
    <property type="project" value="TreeGrafter"/>
</dbReference>
<dbReference type="SMART" id="SM00679">
    <property type="entry name" value="CTNS"/>
    <property type="match status" value="1"/>
</dbReference>
<dbReference type="Proteomes" id="UP000079169">
    <property type="component" value="Unplaced"/>
</dbReference>
<dbReference type="InterPro" id="IPR052241">
    <property type="entry name" value="SLC66/Scramblase_ANY1"/>
</dbReference>
<keyword evidence="4 6" id="KW-0472">Membrane</keyword>
<sequence length="367" mass="41509">MDNVTASNNVTTLTNVTFWDSLLNPEKKSTESKLKVSSSIHSATKVSSIQLQEIKTDREPKKTDGDLCTNIDKMKDPVEVTVDIVEDFLNELVVENVTQVIDTIMEMDVSNDTNDPKIPKTSQEVDVSGGHVSDDVSPSAIPSESKISSKALADLASVNHEPQQKLLLESPAESIITPGIEPSIPLIKRRLTPVSVNPEKQKVFPPGLPDSRKFGRVYWIPLSSFHRPFYRKSYFDWRYFWQWTDFQSYLDFLLALSISLSLLTFLCINSTVFVECLGFMAVFTEAMLGVPQLLKNLRSQSTEGMSILMVLMWTAGDAFKTVYFVVREAPLQFWICGTLQVLIDITILGQVYWYRNNTTPYRNDRVD</sequence>
<dbReference type="KEGG" id="dci:103504827"/>
<keyword evidence="7" id="KW-1185">Reference proteome</keyword>
<dbReference type="AlphaFoldDB" id="A0A1S3CTA8"/>
<dbReference type="GO" id="GO:0045332">
    <property type="term" value="P:phospholipid translocation"/>
    <property type="evidence" value="ECO:0007669"/>
    <property type="project" value="TreeGrafter"/>
</dbReference>
<reference evidence="8" key="1">
    <citation type="submission" date="2025-08" db="UniProtKB">
        <authorList>
            <consortium name="RefSeq"/>
        </authorList>
    </citation>
    <scope>IDENTIFICATION</scope>
</reference>
<evidence type="ECO:0000313" key="7">
    <source>
        <dbReference type="Proteomes" id="UP000079169"/>
    </source>
</evidence>
<dbReference type="GO" id="GO:0005802">
    <property type="term" value="C:trans-Golgi network"/>
    <property type="evidence" value="ECO:0007669"/>
    <property type="project" value="TreeGrafter"/>
</dbReference>
<feature type="transmembrane region" description="Helical" evidence="6">
    <location>
        <begin position="248"/>
        <end position="266"/>
    </location>
</feature>
<evidence type="ECO:0000256" key="4">
    <source>
        <dbReference type="ARBA" id="ARBA00023136"/>
    </source>
</evidence>
<dbReference type="GeneID" id="103504827"/>
<organism evidence="7 8">
    <name type="scientific">Diaphorina citri</name>
    <name type="common">Asian citrus psyllid</name>
    <dbReference type="NCBI Taxonomy" id="121845"/>
    <lineage>
        <taxon>Eukaryota</taxon>
        <taxon>Metazoa</taxon>
        <taxon>Ecdysozoa</taxon>
        <taxon>Arthropoda</taxon>
        <taxon>Hexapoda</taxon>
        <taxon>Insecta</taxon>
        <taxon>Pterygota</taxon>
        <taxon>Neoptera</taxon>
        <taxon>Paraneoptera</taxon>
        <taxon>Hemiptera</taxon>
        <taxon>Sternorrhyncha</taxon>
        <taxon>Psylloidea</taxon>
        <taxon>Psyllidae</taxon>
        <taxon>Diaphorininae</taxon>
        <taxon>Diaphorina</taxon>
    </lineage>
</organism>